<evidence type="ECO:0000256" key="2">
    <source>
        <dbReference type="ARBA" id="ARBA00022692"/>
    </source>
</evidence>
<accession>A0A1X7HSQ1</accession>
<evidence type="ECO:0000256" key="4">
    <source>
        <dbReference type="ARBA" id="ARBA00023136"/>
    </source>
</evidence>
<evidence type="ECO:0000313" key="8">
    <source>
        <dbReference type="Proteomes" id="UP000192936"/>
    </source>
</evidence>
<keyword evidence="2 6" id="KW-0812">Transmembrane</keyword>
<comment type="subcellular location">
    <subcellularLocation>
        <location evidence="1">Membrane</location>
        <topology evidence="1">Single-pass membrane protein</topology>
    </subcellularLocation>
</comment>
<feature type="transmembrane region" description="Helical" evidence="6">
    <location>
        <begin position="67"/>
        <end position="87"/>
    </location>
</feature>
<evidence type="ECO:0000256" key="5">
    <source>
        <dbReference type="SAM" id="MobiDB-lite"/>
    </source>
</evidence>
<dbReference type="GO" id="GO:0016020">
    <property type="term" value="C:membrane"/>
    <property type="evidence" value="ECO:0007669"/>
    <property type="project" value="UniProtKB-SubCell"/>
</dbReference>
<dbReference type="Proteomes" id="UP000192936">
    <property type="component" value="Unassembled WGS sequence"/>
</dbReference>
<name>A0A1X7HSQ1_9PROT</name>
<protein>
    <submittedName>
        <fullName evidence="7">HlyD family secretion protein</fullName>
    </submittedName>
</protein>
<dbReference type="RefSeq" id="WP_085092023.1">
    <property type="nucleotide sequence ID" value="NZ_FXAK01000010.1"/>
</dbReference>
<dbReference type="InterPro" id="IPR022275">
    <property type="entry name" value="NHPM_bacteriocin_SS_HylD"/>
</dbReference>
<gene>
    <name evidence="7" type="ORF">SAMN02982917_0214</name>
</gene>
<keyword evidence="4 6" id="KW-0472">Membrane</keyword>
<dbReference type="Gene3D" id="2.40.50.100">
    <property type="match status" value="1"/>
</dbReference>
<evidence type="ECO:0000256" key="3">
    <source>
        <dbReference type="ARBA" id="ARBA00022989"/>
    </source>
</evidence>
<evidence type="ECO:0000313" key="7">
    <source>
        <dbReference type="EMBL" id="SMF91382.1"/>
    </source>
</evidence>
<dbReference type="OrthoDB" id="8439633at2"/>
<feature type="region of interest" description="Disordered" evidence="5">
    <location>
        <begin position="1"/>
        <end position="40"/>
    </location>
</feature>
<dbReference type="PANTHER" id="PTHR30386:SF26">
    <property type="entry name" value="TRANSPORT PROTEIN COMB"/>
    <property type="match status" value="1"/>
</dbReference>
<dbReference type="Gene3D" id="1.10.287.470">
    <property type="entry name" value="Helix hairpin bin"/>
    <property type="match status" value="1"/>
</dbReference>
<keyword evidence="3 6" id="KW-1133">Transmembrane helix</keyword>
<dbReference type="EMBL" id="FXAK01000010">
    <property type="protein sequence ID" value="SMF91382.1"/>
    <property type="molecule type" value="Genomic_DNA"/>
</dbReference>
<sequence>MSDSATAERQAERPVAAASPAGGGDPAASGGNTGKDGGKASFRAEAAEAATSVSQVDDALEVVRPPVLAFCVTLALLVVGVVVWASFTDVPIKVTGQGILVSPAGVIDVVSESSGRINDIRFKPGDVIHPGDVVALVDQSEQKLRLAEAEGELQDAVAARDDMRRFQERDLHADEVWRQAREQAVNGNIASLQERQRMMTEREELVRQLADRGLITRDRAISAKIELFTIRSDLEAQRNELQTMTLDAARRQTQREKDMLAAEQRVATATRAVESARDRLKRYAAVLSPYGGRVVEAKANIGQVVSSGAPIVSIERDGALAGQGGDLVALVYVGAQDGKKLRHGMEADVSPASVRKEEHGHLIGRVDRVADTPASSVGMLRTLQNDALVGEFQKTLRTPFEIMIRLERDPAGALRWSTGNPPKFSMDGGTLVSVEITVQKVRLIALALPILQQWLRLDLTDVAPQADAGKMPAGAPAPSGA</sequence>
<dbReference type="PANTHER" id="PTHR30386">
    <property type="entry name" value="MEMBRANE FUSION SUBUNIT OF EMRAB-TOLC MULTIDRUG EFFLUX PUMP"/>
    <property type="match status" value="1"/>
</dbReference>
<dbReference type="InterPro" id="IPR050739">
    <property type="entry name" value="MFP"/>
</dbReference>
<feature type="compositionally biased region" description="Gly residues" evidence="5">
    <location>
        <begin position="21"/>
        <end position="35"/>
    </location>
</feature>
<evidence type="ECO:0000256" key="6">
    <source>
        <dbReference type="SAM" id="Phobius"/>
    </source>
</evidence>
<organism evidence="7 8">
    <name type="scientific">Azospirillum oryzae</name>
    <dbReference type="NCBI Taxonomy" id="286727"/>
    <lineage>
        <taxon>Bacteria</taxon>
        <taxon>Pseudomonadati</taxon>
        <taxon>Pseudomonadota</taxon>
        <taxon>Alphaproteobacteria</taxon>
        <taxon>Rhodospirillales</taxon>
        <taxon>Azospirillaceae</taxon>
        <taxon>Azospirillum</taxon>
    </lineage>
</organism>
<dbReference type="SUPFAM" id="SSF111369">
    <property type="entry name" value="HlyD-like secretion proteins"/>
    <property type="match status" value="1"/>
</dbReference>
<dbReference type="STRING" id="286727.SAMN02982917_0214"/>
<proteinExistence type="predicted"/>
<reference evidence="7 8" key="1">
    <citation type="submission" date="2017-04" db="EMBL/GenBank/DDBJ databases">
        <authorList>
            <person name="Afonso C.L."/>
            <person name="Miller P.J."/>
            <person name="Scott M.A."/>
            <person name="Spackman E."/>
            <person name="Goraichik I."/>
            <person name="Dimitrov K.M."/>
            <person name="Suarez D.L."/>
            <person name="Swayne D.E."/>
        </authorList>
    </citation>
    <scope>NUCLEOTIDE SEQUENCE [LARGE SCALE GENOMIC DNA]</scope>
    <source>
        <strain evidence="7 8">A2P</strain>
    </source>
</reference>
<evidence type="ECO:0000256" key="1">
    <source>
        <dbReference type="ARBA" id="ARBA00004167"/>
    </source>
</evidence>
<dbReference type="AlphaFoldDB" id="A0A1X7HSQ1"/>
<dbReference type="NCBIfam" id="TIGR03794">
    <property type="entry name" value="NHLM_micro_HlyD"/>
    <property type="match status" value="1"/>
</dbReference>